<keyword evidence="2" id="KW-1185">Reference proteome</keyword>
<accession>A0ABR4GG69</accession>
<organism evidence="1 2">
    <name type="scientific">Aspergillus keveii</name>
    <dbReference type="NCBI Taxonomy" id="714993"/>
    <lineage>
        <taxon>Eukaryota</taxon>
        <taxon>Fungi</taxon>
        <taxon>Dikarya</taxon>
        <taxon>Ascomycota</taxon>
        <taxon>Pezizomycotina</taxon>
        <taxon>Eurotiomycetes</taxon>
        <taxon>Eurotiomycetidae</taxon>
        <taxon>Eurotiales</taxon>
        <taxon>Aspergillaceae</taxon>
        <taxon>Aspergillus</taxon>
        <taxon>Aspergillus subgen. Nidulantes</taxon>
    </lineage>
</organism>
<reference evidence="1 2" key="1">
    <citation type="submission" date="2024-07" db="EMBL/GenBank/DDBJ databases">
        <title>Section-level genome sequencing and comparative genomics of Aspergillus sections Usti and Cavernicolus.</title>
        <authorList>
            <consortium name="Lawrence Berkeley National Laboratory"/>
            <person name="Nybo J.L."/>
            <person name="Vesth T.C."/>
            <person name="Theobald S."/>
            <person name="Frisvad J.C."/>
            <person name="Larsen T.O."/>
            <person name="Kjaerboelling I."/>
            <person name="Rothschild-Mancinelli K."/>
            <person name="Lyhne E.K."/>
            <person name="Kogle M.E."/>
            <person name="Barry K."/>
            <person name="Clum A."/>
            <person name="Na H."/>
            <person name="Ledsgaard L."/>
            <person name="Lin J."/>
            <person name="Lipzen A."/>
            <person name="Kuo A."/>
            <person name="Riley R."/>
            <person name="Mondo S."/>
            <person name="Labutti K."/>
            <person name="Haridas S."/>
            <person name="Pangalinan J."/>
            <person name="Salamov A.A."/>
            <person name="Simmons B.A."/>
            <person name="Magnuson J.K."/>
            <person name="Chen J."/>
            <person name="Drula E."/>
            <person name="Henrissat B."/>
            <person name="Wiebenga A."/>
            <person name="Lubbers R.J."/>
            <person name="Gomes A.C."/>
            <person name="Makela M.R."/>
            <person name="Stajich J."/>
            <person name="Grigoriev I.V."/>
            <person name="Mortensen U.H."/>
            <person name="De Vries R.P."/>
            <person name="Baker S.E."/>
            <person name="Andersen M.R."/>
        </authorList>
    </citation>
    <scope>NUCLEOTIDE SEQUENCE [LARGE SCALE GENOMIC DNA]</scope>
    <source>
        <strain evidence="1 2">CBS 209.92</strain>
    </source>
</reference>
<evidence type="ECO:0000313" key="2">
    <source>
        <dbReference type="Proteomes" id="UP001610563"/>
    </source>
</evidence>
<name>A0ABR4GG69_9EURO</name>
<gene>
    <name evidence="1" type="ORF">BJX66DRAFT_296300</name>
</gene>
<dbReference type="EMBL" id="JBFTWV010000015">
    <property type="protein sequence ID" value="KAL2798049.1"/>
    <property type="molecule type" value="Genomic_DNA"/>
</dbReference>
<protein>
    <submittedName>
        <fullName evidence="1">Uncharacterized protein</fullName>
    </submittedName>
</protein>
<evidence type="ECO:0000313" key="1">
    <source>
        <dbReference type="EMBL" id="KAL2798049.1"/>
    </source>
</evidence>
<comment type="caution">
    <text evidence="1">The sequence shown here is derived from an EMBL/GenBank/DDBJ whole genome shotgun (WGS) entry which is preliminary data.</text>
</comment>
<sequence length="82" mass="9223">MKPMGMYAGDGIRIITPYSQKRDLYRTALFGFVLDDRTARGSGKPTDPERAISFVHGACRFECTYSRWHGRFPADSCAQKSA</sequence>
<dbReference type="Proteomes" id="UP001610563">
    <property type="component" value="Unassembled WGS sequence"/>
</dbReference>
<proteinExistence type="predicted"/>